<dbReference type="InterPro" id="IPR009291">
    <property type="entry name" value="Vps62"/>
</dbReference>
<sequence length="533" mass="59127">MSNDTYFKPIFFVLFLFVNQFSWVESQTNGLPVDTVFTFPGPLPTILPDEGGFGKGIIDLGGLEIAQVSISNSTAQRVWSTYEGGPDDMGFSIFEPTDLPSNFFKLGFYAQPNNQKLFGSILIARNVSSTSLLPPEDYIEVGNTTSLEIKQDWPAYVWQPVCPDGYQALGIFVTANPEKPLPTQQYTSCVRSEFTEQSEVGTLVWGIKGVSVFNLRPVIRGPQGTGLYTGTFSFQGLSSTPPPPLFTLKNTKLNMSCMPSEAQTRVLFQTYSPLIYFHPNEDFLPSSVDWFFSNGALLYQKGNESNPVPIQPNGTNLPQGGSDDGSFWLDYPVDKNLKETVKRGDLSSTKVYLHIKPMFGGTFTDIVVWIFCPFNGNANLKFLFIKRISLGDIGEHIGDWEHVTLRISNFNGKLWRVYFSQHSGGTLMEACDLEYVDGGNKPVIYSSHHGHAMFSKPGLVLQGNGENGIRNDMEKSDKVLDCGSGYEVIAGLSGVVEPPWLNYFRKWGPHVVHNIEKSLEGFARILPGWSNGS</sequence>
<feature type="signal peptide" evidence="1">
    <location>
        <begin position="1"/>
        <end position="26"/>
    </location>
</feature>
<dbReference type="Pfam" id="PF06101">
    <property type="entry name" value="Vps62"/>
    <property type="match status" value="1"/>
</dbReference>
<protein>
    <submittedName>
        <fullName evidence="2">Uncharacterized protein</fullName>
    </submittedName>
</protein>
<feature type="chain" id="PRO_5044776422" evidence="1">
    <location>
        <begin position="27"/>
        <end position="533"/>
    </location>
</feature>
<evidence type="ECO:0000256" key="1">
    <source>
        <dbReference type="SAM" id="SignalP"/>
    </source>
</evidence>
<comment type="caution">
    <text evidence="2">The sequence shown here is derived from an EMBL/GenBank/DDBJ whole genome shotgun (WGS) entry which is preliminary data.</text>
</comment>
<proteinExistence type="predicted"/>
<keyword evidence="1" id="KW-0732">Signal</keyword>
<organism evidence="2 3">
    <name type="scientific">Eruca vesicaria subsp. sativa</name>
    <name type="common">Garden rocket</name>
    <name type="synonym">Eruca sativa</name>
    <dbReference type="NCBI Taxonomy" id="29727"/>
    <lineage>
        <taxon>Eukaryota</taxon>
        <taxon>Viridiplantae</taxon>
        <taxon>Streptophyta</taxon>
        <taxon>Embryophyta</taxon>
        <taxon>Tracheophyta</taxon>
        <taxon>Spermatophyta</taxon>
        <taxon>Magnoliopsida</taxon>
        <taxon>eudicotyledons</taxon>
        <taxon>Gunneridae</taxon>
        <taxon>Pentapetalae</taxon>
        <taxon>rosids</taxon>
        <taxon>malvids</taxon>
        <taxon>Brassicales</taxon>
        <taxon>Brassicaceae</taxon>
        <taxon>Brassiceae</taxon>
        <taxon>Eruca</taxon>
    </lineage>
</organism>
<reference evidence="2 3" key="1">
    <citation type="submission" date="2022-03" db="EMBL/GenBank/DDBJ databases">
        <authorList>
            <person name="Macdonald S."/>
            <person name="Ahmed S."/>
            <person name="Newling K."/>
        </authorList>
    </citation>
    <scope>NUCLEOTIDE SEQUENCE [LARGE SCALE GENOMIC DNA]</scope>
</reference>
<dbReference type="AlphaFoldDB" id="A0ABC8KW80"/>
<dbReference type="PANTHER" id="PTHR48152">
    <property type="entry name" value="F1C9.34 PROTEIN"/>
    <property type="match status" value="1"/>
</dbReference>
<name>A0ABC8KW80_ERUVS</name>
<accession>A0ABC8KW80</accession>
<evidence type="ECO:0000313" key="2">
    <source>
        <dbReference type="EMBL" id="CAH8363191.1"/>
    </source>
</evidence>
<dbReference type="EMBL" id="CAKOAT010353155">
    <property type="protein sequence ID" value="CAH8363191.1"/>
    <property type="molecule type" value="Genomic_DNA"/>
</dbReference>
<evidence type="ECO:0000313" key="3">
    <source>
        <dbReference type="Proteomes" id="UP001642260"/>
    </source>
</evidence>
<gene>
    <name evidence="2" type="ORF">ERUC_LOCUS28947</name>
</gene>
<keyword evidence="3" id="KW-1185">Reference proteome</keyword>
<dbReference type="PANTHER" id="PTHR48152:SF2">
    <property type="entry name" value="F1C9.34 PROTEIN-RELATED"/>
    <property type="match status" value="1"/>
</dbReference>
<dbReference type="Proteomes" id="UP001642260">
    <property type="component" value="Unassembled WGS sequence"/>
</dbReference>